<sequence length="59" mass="6729">MATSRRRVAEREGLQQVAPVEKGVRDIEAPKGTLLVVFLYLLGIAAMWSYMYFRLLRSA</sequence>
<proteinExistence type="predicted"/>
<organism evidence="2 3">
    <name type="scientific">Thermaerobacter composti</name>
    <dbReference type="NCBI Taxonomy" id="554949"/>
    <lineage>
        <taxon>Bacteria</taxon>
        <taxon>Bacillati</taxon>
        <taxon>Bacillota</taxon>
        <taxon>Clostridia</taxon>
        <taxon>Eubacteriales</taxon>
        <taxon>Clostridiales Family XVII. Incertae Sedis</taxon>
        <taxon>Thermaerobacter</taxon>
    </lineage>
</organism>
<keyword evidence="1" id="KW-0812">Transmembrane</keyword>
<name>A0ABZ0QP91_9FIRM</name>
<keyword evidence="1" id="KW-1133">Transmembrane helix</keyword>
<dbReference type="RefSeq" id="WP_318750857.1">
    <property type="nucleotide sequence ID" value="NZ_CP132508.1"/>
</dbReference>
<dbReference type="EMBL" id="CP132508">
    <property type="protein sequence ID" value="WPD19306.1"/>
    <property type="molecule type" value="Genomic_DNA"/>
</dbReference>
<protein>
    <submittedName>
        <fullName evidence="2">Uncharacterized protein</fullName>
    </submittedName>
</protein>
<reference evidence="2 3" key="1">
    <citation type="submission" date="2023-08" db="EMBL/GenBank/DDBJ databases">
        <title>Genome sequence of Thermaerobacter compostii strain Ins1, a spore-forming filamentous bacterium isolated from a deep geothermal reservoir.</title>
        <authorList>
            <person name="Bregnard D."/>
            <person name="Gonzalez D."/>
            <person name="Junier P."/>
        </authorList>
    </citation>
    <scope>NUCLEOTIDE SEQUENCE [LARGE SCALE GENOMIC DNA]</scope>
    <source>
        <strain evidence="2 3">Ins1</strain>
    </source>
</reference>
<evidence type="ECO:0000256" key="1">
    <source>
        <dbReference type="SAM" id="Phobius"/>
    </source>
</evidence>
<evidence type="ECO:0000313" key="2">
    <source>
        <dbReference type="EMBL" id="WPD19306.1"/>
    </source>
</evidence>
<dbReference type="Proteomes" id="UP001304683">
    <property type="component" value="Chromosome"/>
</dbReference>
<keyword evidence="1" id="KW-0472">Membrane</keyword>
<accession>A0ABZ0QP91</accession>
<keyword evidence="3" id="KW-1185">Reference proteome</keyword>
<evidence type="ECO:0000313" key="3">
    <source>
        <dbReference type="Proteomes" id="UP001304683"/>
    </source>
</evidence>
<gene>
    <name evidence="2" type="ORF">Q5761_01130</name>
</gene>
<feature type="transmembrane region" description="Helical" evidence="1">
    <location>
        <begin position="34"/>
        <end position="53"/>
    </location>
</feature>